<dbReference type="Pfam" id="PF00886">
    <property type="entry name" value="Ribosomal_S16"/>
    <property type="match status" value="1"/>
</dbReference>
<dbReference type="InterPro" id="IPR023803">
    <property type="entry name" value="Ribosomal_bS16_dom_sf"/>
</dbReference>
<evidence type="ECO:0000256" key="3">
    <source>
        <dbReference type="HAMAP-Rule" id="MF_00385"/>
    </source>
</evidence>
<dbReference type="GO" id="GO:0015935">
    <property type="term" value="C:small ribosomal subunit"/>
    <property type="evidence" value="ECO:0007669"/>
    <property type="project" value="TreeGrafter"/>
</dbReference>
<dbReference type="HAMAP" id="MF_00385">
    <property type="entry name" value="Ribosomal_bS16"/>
    <property type="match status" value="1"/>
</dbReference>
<dbReference type="GO" id="GO:0006412">
    <property type="term" value="P:translation"/>
    <property type="evidence" value="ECO:0007669"/>
    <property type="project" value="UniProtKB-UniRule"/>
</dbReference>
<protein>
    <recommendedName>
        <fullName evidence="3">Small ribosomal subunit protein bS16</fullName>
    </recommendedName>
</protein>
<feature type="compositionally biased region" description="Low complexity" evidence="4">
    <location>
        <begin position="123"/>
        <end position="133"/>
    </location>
</feature>
<keyword evidence="2 3" id="KW-0687">Ribonucleoprotein</keyword>
<dbReference type="SUPFAM" id="SSF54565">
    <property type="entry name" value="Ribosomal protein S16"/>
    <property type="match status" value="1"/>
</dbReference>
<feature type="region of interest" description="Disordered" evidence="4">
    <location>
        <begin position="89"/>
        <end position="139"/>
    </location>
</feature>
<comment type="caution">
    <text evidence="5">The sequence shown here is derived from an EMBL/GenBank/DDBJ whole genome shotgun (WGS) entry which is preliminary data.</text>
</comment>
<evidence type="ECO:0000313" key="6">
    <source>
        <dbReference type="Proteomes" id="UP000178107"/>
    </source>
</evidence>
<accession>A0A1G2T0Z1</accession>
<proteinExistence type="inferred from homology"/>
<dbReference type="PANTHER" id="PTHR12919">
    <property type="entry name" value="30S RIBOSOMAL PROTEIN S16"/>
    <property type="match status" value="1"/>
</dbReference>
<evidence type="ECO:0000256" key="4">
    <source>
        <dbReference type="SAM" id="MobiDB-lite"/>
    </source>
</evidence>
<evidence type="ECO:0000256" key="1">
    <source>
        <dbReference type="ARBA" id="ARBA00022980"/>
    </source>
</evidence>
<dbReference type="InterPro" id="IPR000307">
    <property type="entry name" value="Ribosomal_bS16"/>
</dbReference>
<organism evidence="5 6">
    <name type="scientific">Candidatus Zambryskibacteria bacterium RIFCSPHIGHO2_01_FULL_46_25</name>
    <dbReference type="NCBI Taxonomy" id="1802738"/>
    <lineage>
        <taxon>Bacteria</taxon>
        <taxon>Candidatus Zambryskiibacteriota</taxon>
    </lineage>
</organism>
<dbReference type="GO" id="GO:0003735">
    <property type="term" value="F:structural constituent of ribosome"/>
    <property type="evidence" value="ECO:0007669"/>
    <property type="project" value="InterPro"/>
</dbReference>
<comment type="similarity">
    <text evidence="3">Belongs to the bacterial ribosomal protein bS16 family.</text>
</comment>
<dbReference type="PANTHER" id="PTHR12919:SF20">
    <property type="entry name" value="SMALL RIBOSOMAL SUBUNIT PROTEIN BS16M"/>
    <property type="match status" value="1"/>
</dbReference>
<dbReference type="NCBIfam" id="TIGR00002">
    <property type="entry name" value="S16"/>
    <property type="match status" value="1"/>
</dbReference>
<name>A0A1G2T0Z1_9BACT</name>
<keyword evidence="1 3" id="KW-0689">Ribosomal protein</keyword>
<reference evidence="5 6" key="1">
    <citation type="journal article" date="2016" name="Nat. Commun.">
        <title>Thousands of microbial genomes shed light on interconnected biogeochemical processes in an aquifer system.</title>
        <authorList>
            <person name="Anantharaman K."/>
            <person name="Brown C.T."/>
            <person name="Hug L.A."/>
            <person name="Sharon I."/>
            <person name="Castelle C.J."/>
            <person name="Probst A.J."/>
            <person name="Thomas B.C."/>
            <person name="Singh A."/>
            <person name="Wilkins M.J."/>
            <person name="Karaoz U."/>
            <person name="Brodie E.L."/>
            <person name="Williams K.H."/>
            <person name="Hubbard S.S."/>
            <person name="Banfield J.F."/>
        </authorList>
    </citation>
    <scope>NUCLEOTIDE SEQUENCE [LARGE SCALE GENOMIC DNA]</scope>
</reference>
<evidence type="ECO:0000313" key="5">
    <source>
        <dbReference type="EMBL" id="OHA90678.1"/>
    </source>
</evidence>
<dbReference type="GO" id="GO:0005737">
    <property type="term" value="C:cytoplasm"/>
    <property type="evidence" value="ECO:0007669"/>
    <property type="project" value="UniProtKB-ARBA"/>
</dbReference>
<gene>
    <name evidence="3" type="primary">rpsP</name>
    <name evidence="5" type="ORF">A2838_03130</name>
</gene>
<dbReference type="AlphaFoldDB" id="A0A1G2T0Z1"/>
<sequence length="139" mass="15249">MLKIRLQRVGRKHEPSFRLVLTDSKNSTKSGRLSEVLGSYDPRKTIESFNTERIKHWLARGAGPTASINNLLIKHGIIRGKKIHVSTVPAAQPTAEPIAIAEEPVETPPAKGEQEGVEIPSAETSTITEETPQEPEPQV</sequence>
<dbReference type="Proteomes" id="UP000178107">
    <property type="component" value="Unassembled WGS sequence"/>
</dbReference>
<dbReference type="Gene3D" id="3.30.1320.10">
    <property type="match status" value="1"/>
</dbReference>
<evidence type="ECO:0000256" key="2">
    <source>
        <dbReference type="ARBA" id="ARBA00023274"/>
    </source>
</evidence>
<dbReference type="EMBL" id="MHVH01000003">
    <property type="protein sequence ID" value="OHA90678.1"/>
    <property type="molecule type" value="Genomic_DNA"/>
</dbReference>
<feature type="compositionally biased region" description="Low complexity" evidence="4">
    <location>
        <begin position="89"/>
        <end position="102"/>
    </location>
</feature>